<dbReference type="PANTHER" id="PTHR34820:SF4">
    <property type="entry name" value="INNER MEMBRANE PROTEIN YEBZ"/>
    <property type="match status" value="1"/>
</dbReference>
<feature type="domain" description="CopC" evidence="8">
    <location>
        <begin position="25"/>
        <end position="117"/>
    </location>
</feature>
<dbReference type="GO" id="GO:0005886">
    <property type="term" value="C:plasma membrane"/>
    <property type="evidence" value="ECO:0007669"/>
    <property type="project" value="TreeGrafter"/>
</dbReference>
<evidence type="ECO:0000259" key="8">
    <source>
        <dbReference type="Pfam" id="PF04234"/>
    </source>
</evidence>
<dbReference type="InterPro" id="IPR014755">
    <property type="entry name" value="Cu-Rt/internalin_Ig-like"/>
</dbReference>
<organism evidence="9 10">
    <name type="scientific">Oceanobacillus sojae</name>
    <dbReference type="NCBI Taxonomy" id="582851"/>
    <lineage>
        <taxon>Bacteria</taxon>
        <taxon>Bacillati</taxon>
        <taxon>Bacillota</taxon>
        <taxon>Bacilli</taxon>
        <taxon>Bacillales</taxon>
        <taxon>Bacillaceae</taxon>
        <taxon>Oceanobacillus</taxon>
    </lineage>
</organism>
<evidence type="ECO:0000256" key="7">
    <source>
        <dbReference type="SAM" id="SignalP"/>
    </source>
</evidence>
<dbReference type="GO" id="GO:0042597">
    <property type="term" value="C:periplasmic space"/>
    <property type="evidence" value="ECO:0007669"/>
    <property type="project" value="InterPro"/>
</dbReference>
<dbReference type="InterPro" id="IPR007348">
    <property type="entry name" value="CopC_dom"/>
</dbReference>
<dbReference type="PANTHER" id="PTHR34820">
    <property type="entry name" value="INNER MEMBRANE PROTEIN YEBZ"/>
    <property type="match status" value="1"/>
</dbReference>
<name>A0A511ZIR7_9BACI</name>
<keyword evidence="6" id="KW-0812">Transmembrane</keyword>
<dbReference type="AlphaFoldDB" id="A0A511ZIR7"/>
<keyword evidence="4" id="KW-0186">Copper</keyword>
<evidence type="ECO:0000313" key="10">
    <source>
        <dbReference type="Proteomes" id="UP000321558"/>
    </source>
</evidence>
<dbReference type="RefSeq" id="WP_147210312.1">
    <property type="nucleotide sequence ID" value="NZ_BJYM01000007.1"/>
</dbReference>
<protein>
    <recommendedName>
        <fullName evidence="8">CopC domain-containing protein</fullName>
    </recommendedName>
</protein>
<dbReference type="GO" id="GO:0030313">
    <property type="term" value="C:cell envelope"/>
    <property type="evidence" value="ECO:0007669"/>
    <property type="project" value="UniProtKB-SubCell"/>
</dbReference>
<proteinExistence type="predicted"/>
<evidence type="ECO:0000313" key="9">
    <source>
        <dbReference type="EMBL" id="GEN87338.1"/>
    </source>
</evidence>
<feature type="chain" id="PRO_5021881652" description="CopC domain-containing protein" evidence="7">
    <location>
        <begin position="25"/>
        <end position="191"/>
    </location>
</feature>
<dbReference type="SUPFAM" id="SSF81296">
    <property type="entry name" value="E set domains"/>
    <property type="match status" value="1"/>
</dbReference>
<dbReference type="STRING" id="582851.GCA_900162665_01299"/>
<keyword evidence="10" id="KW-1185">Reference proteome</keyword>
<evidence type="ECO:0000256" key="6">
    <source>
        <dbReference type="SAM" id="Phobius"/>
    </source>
</evidence>
<evidence type="ECO:0000256" key="3">
    <source>
        <dbReference type="ARBA" id="ARBA00022729"/>
    </source>
</evidence>
<sequence>MKKLTGALALVTLLFVFSASPAFAHTHLDTSDPEEGSTVTEALDSVTLYFETVIEESAVLELQAEDGTEITLDNITVNDDELSADVTEPLENGAYTLSWDIIGVDGHPMEDSLSFEVDIEEAAADENTEEDTEGQEDEDATEEQADENEAASESDVQDTAAEDSNSNTLLITILLVAIIAVVAIVLLKRKK</sequence>
<feature type="region of interest" description="Disordered" evidence="5">
    <location>
        <begin position="123"/>
        <end position="163"/>
    </location>
</feature>
<dbReference type="Gene3D" id="2.60.40.1220">
    <property type="match status" value="1"/>
</dbReference>
<keyword evidence="2" id="KW-0479">Metal-binding</keyword>
<comment type="subcellular location">
    <subcellularLocation>
        <location evidence="1">Cell envelope</location>
    </subcellularLocation>
</comment>
<keyword evidence="6" id="KW-1133">Transmembrane helix</keyword>
<dbReference type="OrthoDB" id="2353937at2"/>
<feature type="signal peptide" evidence="7">
    <location>
        <begin position="1"/>
        <end position="24"/>
    </location>
</feature>
<dbReference type="GO" id="GO:0005507">
    <property type="term" value="F:copper ion binding"/>
    <property type="evidence" value="ECO:0007669"/>
    <property type="project" value="InterPro"/>
</dbReference>
<dbReference type="GO" id="GO:0046688">
    <property type="term" value="P:response to copper ion"/>
    <property type="evidence" value="ECO:0007669"/>
    <property type="project" value="InterPro"/>
</dbReference>
<accession>A0A511ZIR7</accession>
<evidence type="ECO:0000256" key="1">
    <source>
        <dbReference type="ARBA" id="ARBA00004196"/>
    </source>
</evidence>
<gene>
    <name evidence="9" type="ORF">OSO01_20770</name>
</gene>
<feature type="transmembrane region" description="Helical" evidence="6">
    <location>
        <begin position="169"/>
        <end position="187"/>
    </location>
</feature>
<dbReference type="EMBL" id="BJYM01000007">
    <property type="protein sequence ID" value="GEN87338.1"/>
    <property type="molecule type" value="Genomic_DNA"/>
</dbReference>
<dbReference type="GO" id="GO:0006825">
    <property type="term" value="P:copper ion transport"/>
    <property type="evidence" value="ECO:0007669"/>
    <property type="project" value="InterPro"/>
</dbReference>
<evidence type="ECO:0000256" key="5">
    <source>
        <dbReference type="SAM" id="MobiDB-lite"/>
    </source>
</evidence>
<reference evidence="9 10" key="1">
    <citation type="submission" date="2019-07" db="EMBL/GenBank/DDBJ databases">
        <title>Whole genome shotgun sequence of Oceanobacillus sojae NBRC 105379.</title>
        <authorList>
            <person name="Hosoyama A."/>
            <person name="Uohara A."/>
            <person name="Ohji S."/>
            <person name="Ichikawa N."/>
        </authorList>
    </citation>
    <scope>NUCLEOTIDE SEQUENCE [LARGE SCALE GENOMIC DNA]</scope>
    <source>
        <strain evidence="9 10">NBRC 105379</strain>
    </source>
</reference>
<dbReference type="InterPro" id="IPR014756">
    <property type="entry name" value="Ig_E-set"/>
</dbReference>
<keyword evidence="6" id="KW-0472">Membrane</keyword>
<keyword evidence="3 7" id="KW-0732">Signal</keyword>
<evidence type="ECO:0000256" key="2">
    <source>
        <dbReference type="ARBA" id="ARBA00022723"/>
    </source>
</evidence>
<evidence type="ECO:0000256" key="4">
    <source>
        <dbReference type="ARBA" id="ARBA00023008"/>
    </source>
</evidence>
<dbReference type="Pfam" id="PF04234">
    <property type="entry name" value="CopC"/>
    <property type="match status" value="1"/>
</dbReference>
<comment type="caution">
    <text evidence="9">The sequence shown here is derived from an EMBL/GenBank/DDBJ whole genome shotgun (WGS) entry which is preliminary data.</text>
</comment>
<dbReference type="InterPro" id="IPR032694">
    <property type="entry name" value="CopC/D"/>
</dbReference>
<dbReference type="Proteomes" id="UP000321558">
    <property type="component" value="Unassembled WGS sequence"/>
</dbReference>
<feature type="compositionally biased region" description="Acidic residues" evidence="5">
    <location>
        <begin position="123"/>
        <end position="156"/>
    </location>
</feature>